<evidence type="ECO:0000313" key="3">
    <source>
        <dbReference type="Proteomes" id="UP001500620"/>
    </source>
</evidence>
<dbReference type="EMBL" id="BAABAT010000049">
    <property type="protein sequence ID" value="GAA4262021.1"/>
    <property type="molecule type" value="Genomic_DNA"/>
</dbReference>
<organism evidence="2 3">
    <name type="scientific">Dactylosporangium darangshiense</name>
    <dbReference type="NCBI Taxonomy" id="579108"/>
    <lineage>
        <taxon>Bacteria</taxon>
        <taxon>Bacillati</taxon>
        <taxon>Actinomycetota</taxon>
        <taxon>Actinomycetes</taxon>
        <taxon>Micromonosporales</taxon>
        <taxon>Micromonosporaceae</taxon>
        <taxon>Dactylosporangium</taxon>
    </lineage>
</organism>
<feature type="signal peptide" evidence="1">
    <location>
        <begin position="1"/>
        <end position="28"/>
    </location>
</feature>
<reference evidence="3" key="1">
    <citation type="journal article" date="2019" name="Int. J. Syst. Evol. Microbiol.">
        <title>The Global Catalogue of Microorganisms (GCM) 10K type strain sequencing project: providing services to taxonomists for standard genome sequencing and annotation.</title>
        <authorList>
            <consortium name="The Broad Institute Genomics Platform"/>
            <consortium name="The Broad Institute Genome Sequencing Center for Infectious Disease"/>
            <person name="Wu L."/>
            <person name="Ma J."/>
        </authorList>
    </citation>
    <scope>NUCLEOTIDE SEQUENCE [LARGE SCALE GENOMIC DNA]</scope>
    <source>
        <strain evidence="3">JCM 17441</strain>
    </source>
</reference>
<dbReference type="SUPFAM" id="SSF53474">
    <property type="entry name" value="alpha/beta-Hydrolases"/>
    <property type="match status" value="1"/>
</dbReference>
<dbReference type="RefSeq" id="WP_345139301.1">
    <property type="nucleotide sequence ID" value="NZ_BAABAT010000049.1"/>
</dbReference>
<evidence type="ECO:0008006" key="4">
    <source>
        <dbReference type="Google" id="ProtNLM"/>
    </source>
</evidence>
<gene>
    <name evidence="2" type="ORF">GCM10022255_097130</name>
</gene>
<dbReference type="Gene3D" id="3.40.50.1820">
    <property type="entry name" value="alpha/beta hydrolase"/>
    <property type="match status" value="1"/>
</dbReference>
<dbReference type="InterPro" id="IPR029058">
    <property type="entry name" value="AB_hydrolase_fold"/>
</dbReference>
<comment type="caution">
    <text evidence="2">The sequence shown here is derived from an EMBL/GenBank/DDBJ whole genome shotgun (WGS) entry which is preliminary data.</text>
</comment>
<evidence type="ECO:0000256" key="1">
    <source>
        <dbReference type="SAM" id="SignalP"/>
    </source>
</evidence>
<protein>
    <recommendedName>
        <fullName evidence="4">Alpha/beta hydrolase</fullName>
    </recommendedName>
</protein>
<feature type="chain" id="PRO_5047084437" description="Alpha/beta hydrolase" evidence="1">
    <location>
        <begin position="29"/>
        <end position="77"/>
    </location>
</feature>
<proteinExistence type="predicted"/>
<keyword evidence="1" id="KW-0732">Signal</keyword>
<sequence>MPTTRRTLIAGSAAVGAGALIGASDASAQTRPSGPKPTVVLMHGAFADASGWNDVACALLRDGYQVLAPANPSRARA</sequence>
<keyword evidence="3" id="KW-1185">Reference proteome</keyword>
<evidence type="ECO:0000313" key="2">
    <source>
        <dbReference type="EMBL" id="GAA4262021.1"/>
    </source>
</evidence>
<dbReference type="Proteomes" id="UP001500620">
    <property type="component" value="Unassembled WGS sequence"/>
</dbReference>
<accession>A0ABP8DR10</accession>
<dbReference type="InterPro" id="IPR006311">
    <property type="entry name" value="TAT_signal"/>
</dbReference>
<name>A0ABP8DR10_9ACTN</name>
<dbReference type="PROSITE" id="PS51318">
    <property type="entry name" value="TAT"/>
    <property type="match status" value="1"/>
</dbReference>